<accession>A0ABY0D8N4</accession>
<gene>
    <name evidence="1" type="ORF">EAS62_38795</name>
</gene>
<sequence length="125" mass="13694">METSSDARSLALSRRGALGDLRIGMASLVSGLYRPPMVGQRIVDRSQTGRRSTASFAGVTLQLLWEEHRAGLPGRLRVQPLRELYGAWAERLSPTMRQSHVAGERMFVDYAGTALEVMDGSTGEC</sequence>
<protein>
    <submittedName>
        <fullName evidence="1">Uncharacterized protein</fullName>
    </submittedName>
</protein>
<name>A0ABY0D8N4_9BRAD</name>
<keyword evidence="2" id="KW-1185">Reference proteome</keyword>
<dbReference type="Proteomes" id="UP000289946">
    <property type="component" value="Unassembled WGS sequence"/>
</dbReference>
<organism evidence="1 2">
    <name type="scientific">Bradyrhizobium zhanjiangense</name>
    <dbReference type="NCBI Taxonomy" id="1325107"/>
    <lineage>
        <taxon>Bacteria</taxon>
        <taxon>Pseudomonadati</taxon>
        <taxon>Pseudomonadota</taxon>
        <taxon>Alphaproteobacteria</taxon>
        <taxon>Hyphomicrobiales</taxon>
        <taxon>Nitrobacteraceae</taxon>
        <taxon>Bradyrhizobium</taxon>
    </lineage>
</organism>
<comment type="caution">
    <text evidence="1">The sequence shown here is derived from an EMBL/GenBank/DDBJ whole genome shotgun (WGS) entry which is preliminary data.</text>
</comment>
<evidence type="ECO:0000313" key="1">
    <source>
        <dbReference type="EMBL" id="RXG85484.1"/>
    </source>
</evidence>
<dbReference type="EMBL" id="RDRA01000045">
    <property type="protein sequence ID" value="RXG85484.1"/>
    <property type="molecule type" value="Genomic_DNA"/>
</dbReference>
<proteinExistence type="predicted"/>
<reference evidence="1 2" key="1">
    <citation type="submission" date="2018-10" db="EMBL/GenBank/DDBJ databases">
        <title>Bradyrhizobium sp. nov., isolated from effective nodules of peanut in China.</title>
        <authorList>
            <person name="Li Y."/>
        </authorList>
    </citation>
    <scope>NUCLEOTIDE SEQUENCE [LARGE SCALE GENOMIC DNA]</scope>
    <source>
        <strain evidence="1 2">CCBAU 51781</strain>
    </source>
</reference>
<evidence type="ECO:0000313" key="2">
    <source>
        <dbReference type="Proteomes" id="UP000289946"/>
    </source>
</evidence>